<feature type="compositionally biased region" description="Polar residues" evidence="1">
    <location>
        <begin position="697"/>
        <end position="711"/>
    </location>
</feature>
<keyword evidence="3" id="KW-1185">Reference proteome</keyword>
<sequence>MLGESLPSSPASPGRELEQAAHRSTQQTSSSPMYDAPASVSVSVPAQILRVVMKSPRKSQAAQVSHVTASVHVDDTGSTGGSSIPHESTSARTRASSDAIAAVQGDTLNVGCEEHTGSTQHEGSTYTIVVSQDSVKAVADGEMSDSDVSRSHEEPASRRSDRKKRARRKVAVTNATPSIKSQSQSQSQAESATSVCGADQTEDEGRDKSTGADDKQRVQANANGLTMNDVNEPLPAQPEPNVVATTASIADSHTSVSNCKRVPGAKDVCTAACKAVCANACKGSSTCKKGGERRTKSSWTVDENKLFFESFLKVGKEFDKIRVAGRMQDQIRNYYYQNLKMIYKMLGDECKPASGSDERYQLKCLYYLQKTLNLPADNLSSSFSYTHLFAPRLKQLCLEGKTEFTKMGKTRKLSCKRDKYFDANGIPLPKYGPCPHAHQHPHHNHHHTDMKPPPPKKYPRLKVSKTLKGTSSKSSVPVRAGASNKAPPSSKNNLSTTDGLVAKTVSESKTTNNSSRSRTSAADKPIGTSTDPGNNPSLKTGSVGPVHSGAPILEPEAETVVELESYKPQVSTVDLDNDTNDGMCIDLDELEECLSDVDDVESEADSRTGKGAGASCANGSLKTAEGFTRDESVGTSNVGAPRKQNESVPMPQRLFMALGTKRQGKERVLDNRRRASRGSLTNIKKATTPSDAPALATDTSTEKGLSGQPSAEGTPAVLGSKTKINGDSGLWRSKSASGAKTAEKKNKKEKSKTVLVNKPPKPLQSKLSTGSQPGPTIYDQQAALSARQSDSRQHATPSPLHTQSNSSPAHSAQPNEPPSANLALQGPPPSSQPHPTSALSSQSNPNSSPSVPNICHSHPGSPTRTQSRMSVPPQTQLHSCLTTRSQSQSNSTYSTHTPPIQQPQLTVQGTAGISESTNVSSQPISTPHSLTPSNLEEQNLKQQPEINSVLSNQLAATGEDDIVADTAPELPVTAATKHEGTSTHMNAKSPTIGLSVAAESTTITAPLNYTDDTNMEVDVKISRRVDTGLEERDLPLTVLSSASALPERKQTPIQTINDMQRSTEKPKPTPTFLRMSTDMGRRAQSGEEVGLGTHIQGETRLTADNPMLSHTDFGSGGDESDEELKHEISQLLGRYSKRKLQRYLSKYDIDTGSAFPRANKLRKHSHANENTTASSPGEQPTSQYNISVHASKEVQPSDVPRNDGGIGKGIKKKPRRAVLQTISRPLSVDLSKVNLDPASTAMVRDKTSSVELSQPIGVKRKSEEEGTVHSKAPAGSSSGLSGTNIFDKNAEKFSDGYSGLRSGYSSLSLGTIKGHLETTPAEEIRAHFERSSHGGIDFGSNIFGSSFGQNNEMIVSSEDRFGAAYRTITGETPGEKLDSNGATPNGINDIQTIPTHEEMNGKSSINIDVDVEMDTELRLVGMSNDATDMHLPAHTVPASQIQPKPQQLSQSTAQADIQSSFLHQSHQDIGSFVRKDRHSVSSTGSGGLGNGMYDFRAGTPNTVIGAEDHIRAQHRMLTTQIVHGVTCDSRTSIGDTHLNPASAMDRQVLGADQLSWGDLDRDVELRLATIRAQSDTHSDIYAQASAEIRPQSGIHAQANSSMPVQSDARVHATVDVSGQYSERTSRYLSAHANGNANTHPLEVLQIDANSDLQLSARTLTRAQSSPAGKASMNTERRQPNSTPTEGTNSTAKTTSGPMRVDMVPALTDDKERLLQMGMNPLITLQIKKGSKQVSKILGHLEKKWFSRSSVPAPDITLWATPLNQTTATNVMRVKFSLRSCPSAATVHDLQEILGPTTAENIRIQYTLSNTPPPSTIVIPFQKPFRLPSTKQTQVQVSTSASTHNTTGQLSRPHSFTNTQTVYSRHSPEAASLPSYTTPARQLENTAEQQQARQSQQMYENQQQARQRAQPQSQSQKQPRSRQNGSNLPDFRQASDSLSLSFSSEALGEVQTVPPKDGSVMSATGPHANGHTGVELSIDHNAVAVGKDTTRSNQPVSMGRLDFGLTLQTDHVQAQHENAVWNGAAEHDINIHLNDKQGTGQGTGLANMHGLLPRNRTNRAPGVISSSFGGLHNGLDQDLPLDLQFSLASPRFSDEVRGRDNQNGSKKLDQTDFQKLDQTQPHVHAPVEVQPLSNTPKAAARSPSQTDQSFFEDHIMPPPPQTVRSIGKSSEFSFEKRSSDDIGPPQLLSEHSLASKPFETTINEARVSKQLKDTSGQAPLAEVEKRLEKPTFVMTCTDADNQWSGIDKVEIPFSRKESVNSQVSKGPGVLLAPSNSPWGDETMDVSCDGFGTNFFHPSCLEGGGSSRHAPHSQPPPFGSNASRQDIFGLNENSLSSRVRMDLNGRKISKGDMSGTSGHAPLGSIFHGDKSNGLFWGSYQGHVDGHGGSKNGSTSAANTQSAARKFDFSGNNSEAIKFVQPNGNGRSWKPAKNPSSEQNY</sequence>
<feature type="region of interest" description="Disordered" evidence="1">
    <location>
        <begin position="55"/>
        <end position="96"/>
    </location>
</feature>
<feature type="compositionally biased region" description="Polar residues" evidence="1">
    <location>
        <begin position="527"/>
        <end position="540"/>
    </location>
</feature>
<dbReference type="STRING" id="667725.A0A0L0GEW1"/>
<feature type="compositionally biased region" description="Low complexity" evidence="1">
    <location>
        <begin position="507"/>
        <end position="520"/>
    </location>
</feature>
<feature type="region of interest" description="Disordered" evidence="1">
    <location>
        <begin position="1158"/>
        <end position="1212"/>
    </location>
</feature>
<feature type="compositionally biased region" description="Polar residues" evidence="1">
    <location>
        <begin position="2389"/>
        <end position="2400"/>
    </location>
</feature>
<feature type="region of interest" description="Disordered" evidence="1">
    <location>
        <begin position="2301"/>
        <end position="2323"/>
    </location>
</feature>
<dbReference type="OrthoDB" id="515799at2759"/>
<feature type="compositionally biased region" description="Polar residues" evidence="1">
    <location>
        <begin position="486"/>
        <end position="498"/>
    </location>
</feature>
<dbReference type="InterPro" id="IPR009057">
    <property type="entry name" value="Homeodomain-like_sf"/>
</dbReference>
<feature type="compositionally biased region" description="Polar residues" evidence="1">
    <location>
        <begin position="2130"/>
        <end position="2148"/>
    </location>
</feature>
<accession>A0A0L0GEW1</accession>
<evidence type="ECO:0000313" key="2">
    <source>
        <dbReference type="EMBL" id="KNC87406.1"/>
    </source>
</evidence>
<feature type="compositionally biased region" description="Polar residues" evidence="1">
    <location>
        <begin position="1168"/>
        <end position="1188"/>
    </location>
</feature>
<feature type="compositionally biased region" description="Polar residues" evidence="1">
    <location>
        <begin position="860"/>
        <end position="903"/>
    </location>
</feature>
<dbReference type="RefSeq" id="XP_014161308.1">
    <property type="nucleotide sequence ID" value="XM_014305833.1"/>
</dbReference>
<dbReference type="EMBL" id="KQ241611">
    <property type="protein sequence ID" value="KNC87406.1"/>
    <property type="molecule type" value="Genomic_DNA"/>
</dbReference>
<feature type="region of interest" description="Disordered" evidence="1">
    <location>
        <begin position="432"/>
        <end position="550"/>
    </location>
</feature>
<feature type="compositionally biased region" description="Basic residues" evidence="1">
    <location>
        <begin position="437"/>
        <end position="448"/>
    </location>
</feature>
<feature type="region of interest" description="Disordered" evidence="1">
    <location>
        <begin position="914"/>
        <end position="933"/>
    </location>
</feature>
<proteinExistence type="predicted"/>
<feature type="compositionally biased region" description="Polar residues" evidence="1">
    <location>
        <begin position="58"/>
        <end position="68"/>
    </location>
</feature>
<feature type="compositionally biased region" description="Low complexity" evidence="1">
    <location>
        <begin position="466"/>
        <end position="476"/>
    </location>
</feature>
<feature type="compositionally biased region" description="Polar residues" evidence="1">
    <location>
        <begin position="22"/>
        <end position="32"/>
    </location>
</feature>
<dbReference type="Proteomes" id="UP000054560">
    <property type="component" value="Unassembled WGS sequence"/>
</dbReference>
<feature type="compositionally biased region" description="Basic and acidic residues" evidence="1">
    <location>
        <begin position="147"/>
        <end position="159"/>
    </location>
</feature>
<reference evidence="2 3" key="1">
    <citation type="submission" date="2011-02" db="EMBL/GenBank/DDBJ databases">
        <title>The Genome Sequence of Sphaeroforma arctica JP610.</title>
        <authorList>
            <consortium name="The Broad Institute Genome Sequencing Platform"/>
            <person name="Russ C."/>
            <person name="Cuomo C."/>
            <person name="Young S.K."/>
            <person name="Zeng Q."/>
            <person name="Gargeya S."/>
            <person name="Alvarado L."/>
            <person name="Berlin A."/>
            <person name="Chapman S.B."/>
            <person name="Chen Z."/>
            <person name="Freedman E."/>
            <person name="Gellesch M."/>
            <person name="Goldberg J."/>
            <person name="Griggs A."/>
            <person name="Gujja S."/>
            <person name="Heilman E."/>
            <person name="Heiman D."/>
            <person name="Howarth C."/>
            <person name="Mehta T."/>
            <person name="Neiman D."/>
            <person name="Pearson M."/>
            <person name="Roberts A."/>
            <person name="Saif S."/>
            <person name="Shea T."/>
            <person name="Shenoy N."/>
            <person name="Sisk P."/>
            <person name="Stolte C."/>
            <person name="Sykes S."/>
            <person name="White J."/>
            <person name="Yandava C."/>
            <person name="Burger G."/>
            <person name="Gray M.W."/>
            <person name="Holland P.W.H."/>
            <person name="King N."/>
            <person name="Lang F.B.F."/>
            <person name="Roger A.J."/>
            <person name="Ruiz-Trillo I."/>
            <person name="Haas B."/>
            <person name="Nusbaum C."/>
            <person name="Birren B."/>
        </authorList>
    </citation>
    <scope>NUCLEOTIDE SEQUENCE [LARGE SCALE GENOMIC DNA]</scope>
    <source>
        <strain evidence="2 3">JP610</strain>
    </source>
</reference>
<feature type="region of interest" description="Disordered" evidence="1">
    <location>
        <begin position="137"/>
        <end position="215"/>
    </location>
</feature>
<feature type="compositionally biased region" description="Polar residues" evidence="1">
    <location>
        <begin position="1679"/>
        <end position="1696"/>
    </location>
</feature>
<dbReference type="Gene3D" id="1.10.10.60">
    <property type="entry name" value="Homeodomain-like"/>
    <property type="match status" value="1"/>
</dbReference>
<feature type="region of interest" description="Disordered" evidence="1">
    <location>
        <begin position="1"/>
        <end position="39"/>
    </location>
</feature>
<evidence type="ECO:0008006" key="4">
    <source>
        <dbReference type="Google" id="ProtNLM"/>
    </source>
</evidence>
<feature type="compositionally biased region" description="Low complexity" evidence="1">
    <location>
        <begin position="840"/>
        <end position="853"/>
    </location>
</feature>
<feature type="compositionally biased region" description="Basic residues" evidence="1">
    <location>
        <begin position="160"/>
        <end position="170"/>
    </location>
</feature>
<gene>
    <name evidence="2" type="ORF">SARC_00496</name>
</gene>
<feature type="region of interest" description="Disordered" evidence="1">
    <location>
        <begin position="1660"/>
        <end position="1697"/>
    </location>
</feature>
<organism evidence="2 3">
    <name type="scientific">Sphaeroforma arctica JP610</name>
    <dbReference type="NCBI Taxonomy" id="667725"/>
    <lineage>
        <taxon>Eukaryota</taxon>
        <taxon>Ichthyosporea</taxon>
        <taxon>Ichthyophonida</taxon>
        <taxon>Sphaeroforma</taxon>
    </lineage>
</organism>
<feature type="region of interest" description="Disordered" evidence="1">
    <location>
        <begin position="598"/>
        <end position="903"/>
    </location>
</feature>
<feature type="compositionally biased region" description="Polar residues" evidence="1">
    <location>
        <begin position="765"/>
        <end position="814"/>
    </location>
</feature>
<protein>
    <recommendedName>
        <fullName evidence="4">SANT domain-containing protein</fullName>
    </recommendedName>
</protein>
<dbReference type="GeneID" id="25901000"/>
<feature type="region of interest" description="Disordered" evidence="1">
    <location>
        <begin position="2384"/>
        <end position="2438"/>
    </location>
</feature>
<name>A0A0L0GEW1_9EUKA</name>
<feature type="region of interest" description="Disordered" evidence="1">
    <location>
        <begin position="1947"/>
        <end position="1972"/>
    </location>
</feature>
<feature type="region of interest" description="Disordered" evidence="1">
    <location>
        <begin position="1828"/>
        <end position="1934"/>
    </location>
</feature>
<feature type="region of interest" description="Disordered" evidence="1">
    <location>
        <begin position="2124"/>
        <end position="2193"/>
    </location>
</feature>
<feature type="region of interest" description="Disordered" evidence="1">
    <location>
        <begin position="1258"/>
        <end position="1283"/>
    </location>
</feature>
<feature type="region of interest" description="Disordered" evidence="1">
    <location>
        <begin position="1100"/>
        <end position="1122"/>
    </location>
</feature>
<feature type="compositionally biased region" description="Polar residues" evidence="1">
    <location>
        <begin position="678"/>
        <end position="690"/>
    </location>
</feature>
<feature type="region of interest" description="Disordered" evidence="1">
    <location>
        <begin position="2091"/>
        <end position="2111"/>
    </location>
</feature>
<evidence type="ECO:0000256" key="1">
    <source>
        <dbReference type="SAM" id="MobiDB-lite"/>
    </source>
</evidence>
<evidence type="ECO:0000313" key="3">
    <source>
        <dbReference type="Proteomes" id="UP000054560"/>
    </source>
</evidence>
<feature type="compositionally biased region" description="Low complexity" evidence="1">
    <location>
        <begin position="1888"/>
        <end position="1922"/>
    </location>
</feature>
<dbReference type="SUPFAM" id="SSF46689">
    <property type="entry name" value="Homeodomain-like"/>
    <property type="match status" value="1"/>
</dbReference>
<feature type="compositionally biased region" description="Basic and acidic residues" evidence="1">
    <location>
        <begin position="663"/>
        <end position="673"/>
    </location>
</feature>
<feature type="compositionally biased region" description="Polar residues" evidence="1">
    <location>
        <begin position="1828"/>
        <end position="1863"/>
    </location>
</feature>
<feature type="compositionally biased region" description="Polar residues" evidence="1">
    <location>
        <begin position="1873"/>
        <end position="1887"/>
    </location>
</feature>
<feature type="compositionally biased region" description="Basic and acidic residues" evidence="1">
    <location>
        <begin position="203"/>
        <end position="215"/>
    </location>
</feature>
<feature type="compositionally biased region" description="Polar residues" evidence="1">
    <location>
        <begin position="1"/>
        <end position="11"/>
    </location>
</feature>